<protein>
    <submittedName>
        <fullName evidence="1">Uncharacterized protein</fullName>
    </submittedName>
</protein>
<dbReference type="EMBL" id="BPLR01005913">
    <property type="protein sequence ID" value="GIY05998.1"/>
    <property type="molecule type" value="Genomic_DNA"/>
</dbReference>
<dbReference type="Proteomes" id="UP001054945">
    <property type="component" value="Unassembled WGS sequence"/>
</dbReference>
<gene>
    <name evidence="1" type="ORF">CEXT_460431</name>
</gene>
<reference evidence="1 2" key="1">
    <citation type="submission" date="2021-06" db="EMBL/GenBank/DDBJ databases">
        <title>Caerostris extrusa draft genome.</title>
        <authorList>
            <person name="Kono N."/>
            <person name="Arakawa K."/>
        </authorList>
    </citation>
    <scope>NUCLEOTIDE SEQUENCE [LARGE SCALE GENOMIC DNA]</scope>
</reference>
<evidence type="ECO:0000313" key="2">
    <source>
        <dbReference type="Proteomes" id="UP001054945"/>
    </source>
</evidence>
<name>A0AAV4Q8I6_CAEEX</name>
<accession>A0AAV4Q8I6</accession>
<comment type="caution">
    <text evidence="1">The sequence shown here is derived from an EMBL/GenBank/DDBJ whole genome shotgun (WGS) entry which is preliminary data.</text>
</comment>
<organism evidence="1 2">
    <name type="scientific">Caerostris extrusa</name>
    <name type="common">Bark spider</name>
    <name type="synonym">Caerostris bankana</name>
    <dbReference type="NCBI Taxonomy" id="172846"/>
    <lineage>
        <taxon>Eukaryota</taxon>
        <taxon>Metazoa</taxon>
        <taxon>Ecdysozoa</taxon>
        <taxon>Arthropoda</taxon>
        <taxon>Chelicerata</taxon>
        <taxon>Arachnida</taxon>
        <taxon>Araneae</taxon>
        <taxon>Araneomorphae</taxon>
        <taxon>Entelegynae</taxon>
        <taxon>Araneoidea</taxon>
        <taxon>Araneidae</taxon>
        <taxon>Caerostris</taxon>
    </lineage>
</organism>
<sequence>MPNQQRFLMGSTTGCEPDLSSLLTSPKIPSLPFAFAQMAAGTFRSADPPEMPSFGEVLQTHLENRSLASTGINFHTGGHMHTQNFKTYFTFSVKKYFI</sequence>
<proteinExistence type="predicted"/>
<evidence type="ECO:0000313" key="1">
    <source>
        <dbReference type="EMBL" id="GIY05998.1"/>
    </source>
</evidence>
<keyword evidence="2" id="KW-1185">Reference proteome</keyword>
<dbReference type="AlphaFoldDB" id="A0AAV4Q8I6"/>